<gene>
    <name evidence="2" type="ORF">GLYMA_20G127200</name>
</gene>
<evidence type="ECO:0000313" key="2">
    <source>
        <dbReference type="EMBL" id="KRG91004.1"/>
    </source>
</evidence>
<reference evidence="2" key="3">
    <citation type="submission" date="2018-07" db="EMBL/GenBank/DDBJ databases">
        <title>WGS assembly of Glycine max.</title>
        <authorList>
            <person name="Schmutz J."/>
            <person name="Cannon S."/>
            <person name="Schlueter J."/>
            <person name="Ma J."/>
            <person name="Mitros T."/>
            <person name="Nelson W."/>
            <person name="Hyten D."/>
            <person name="Song Q."/>
            <person name="Thelen J."/>
            <person name="Cheng J."/>
            <person name="Xu D."/>
            <person name="Hellsten U."/>
            <person name="May G."/>
            <person name="Yu Y."/>
            <person name="Sakurai T."/>
            <person name="Umezawa T."/>
            <person name="Bhattacharyya M."/>
            <person name="Sandhu D."/>
            <person name="Valliyodan B."/>
            <person name="Lindquist E."/>
            <person name="Peto M."/>
            <person name="Grant D."/>
            <person name="Shu S."/>
            <person name="Goodstein D."/>
            <person name="Barry K."/>
            <person name="Futrell-Griggs M."/>
            <person name="Abernathy B."/>
            <person name="Du J."/>
            <person name="Tian Z."/>
            <person name="Zhu L."/>
            <person name="Gill N."/>
            <person name="Joshi T."/>
            <person name="Libault M."/>
            <person name="Sethuraman A."/>
            <person name="Zhang X."/>
            <person name="Shinozaki K."/>
            <person name="Nguyen H."/>
            <person name="Wing R."/>
            <person name="Cregan P."/>
            <person name="Specht J."/>
            <person name="Grimwood J."/>
            <person name="Rokhsar D."/>
            <person name="Stacey G."/>
            <person name="Shoemaker R."/>
            <person name="Jackson S."/>
        </authorList>
    </citation>
    <scope>NUCLEOTIDE SEQUENCE</scope>
    <source>
        <tissue evidence="2">Callus</tissue>
    </source>
</reference>
<evidence type="ECO:0000313" key="3">
    <source>
        <dbReference type="EnsemblPlants" id="KRG91004"/>
    </source>
</evidence>
<dbReference type="SMR" id="A0A0R0EAK0"/>
<evidence type="ECO:0000256" key="1">
    <source>
        <dbReference type="SAM" id="Phobius"/>
    </source>
</evidence>
<accession>A0A0R0EAK0</accession>
<keyword evidence="4" id="KW-1185">Reference proteome</keyword>
<dbReference type="InParanoid" id="A0A0R0EAK0"/>
<keyword evidence="1" id="KW-1133">Transmembrane helix</keyword>
<name>A0A0R0EAK0_SOYBN</name>
<dbReference type="Gramene" id="KRG91004">
    <property type="protein sequence ID" value="KRG91004"/>
    <property type="gene ID" value="GLYMA_20G127200"/>
</dbReference>
<dbReference type="EMBL" id="CM000853">
    <property type="protein sequence ID" value="KRG91004.1"/>
    <property type="molecule type" value="Genomic_DNA"/>
</dbReference>
<keyword evidence="1" id="KW-0472">Membrane</keyword>
<dbReference type="EnsemblPlants" id="KRG91004">
    <property type="protein sequence ID" value="KRG91004"/>
    <property type="gene ID" value="GLYMA_20G127200"/>
</dbReference>
<reference evidence="2 3" key="1">
    <citation type="journal article" date="2010" name="Nature">
        <title>Genome sequence of the palaeopolyploid soybean.</title>
        <authorList>
            <person name="Schmutz J."/>
            <person name="Cannon S.B."/>
            <person name="Schlueter J."/>
            <person name="Ma J."/>
            <person name="Mitros T."/>
            <person name="Nelson W."/>
            <person name="Hyten D.L."/>
            <person name="Song Q."/>
            <person name="Thelen J.J."/>
            <person name="Cheng J."/>
            <person name="Xu D."/>
            <person name="Hellsten U."/>
            <person name="May G.D."/>
            <person name="Yu Y."/>
            <person name="Sakurai T."/>
            <person name="Umezawa T."/>
            <person name="Bhattacharyya M.K."/>
            <person name="Sandhu D."/>
            <person name="Valliyodan B."/>
            <person name="Lindquist E."/>
            <person name="Peto M."/>
            <person name="Grant D."/>
            <person name="Shu S."/>
            <person name="Goodstein D."/>
            <person name="Barry K."/>
            <person name="Futrell-Griggs M."/>
            <person name="Abernathy B."/>
            <person name="Du J."/>
            <person name="Tian Z."/>
            <person name="Zhu L."/>
            <person name="Gill N."/>
            <person name="Joshi T."/>
            <person name="Libault M."/>
            <person name="Sethuraman A."/>
            <person name="Zhang X.-C."/>
            <person name="Shinozaki K."/>
            <person name="Nguyen H.T."/>
            <person name="Wing R.A."/>
            <person name="Cregan P."/>
            <person name="Specht J."/>
            <person name="Grimwood J."/>
            <person name="Rokhsar D."/>
            <person name="Stacey G."/>
            <person name="Shoemaker R.C."/>
            <person name="Jackson S.A."/>
        </authorList>
    </citation>
    <scope>NUCLEOTIDE SEQUENCE [LARGE SCALE GENOMIC DNA]</scope>
    <source>
        <strain evidence="3">cv. Williams 82</strain>
        <tissue evidence="2">Callus</tissue>
    </source>
</reference>
<reference evidence="3" key="2">
    <citation type="submission" date="2018-02" db="UniProtKB">
        <authorList>
            <consortium name="EnsemblPlants"/>
        </authorList>
    </citation>
    <scope>IDENTIFICATION</scope>
    <source>
        <strain evidence="3">Williams 82</strain>
    </source>
</reference>
<dbReference type="Proteomes" id="UP000008827">
    <property type="component" value="Chromosome 20"/>
</dbReference>
<keyword evidence="1" id="KW-0812">Transmembrane</keyword>
<sequence>MFSAFMTADKIYLSFFAILSYLFCLFLWTFPCLTLNHFALGFSRCVSLLGFFMPSMPMIYFFKIIFYILYYCLLIRVDRENNSLDWGALMKIALGASHGLAYLLEYSGFLFHVKD</sequence>
<organism evidence="2">
    <name type="scientific">Glycine max</name>
    <name type="common">Soybean</name>
    <name type="synonym">Glycine hispida</name>
    <dbReference type="NCBI Taxonomy" id="3847"/>
    <lineage>
        <taxon>Eukaryota</taxon>
        <taxon>Viridiplantae</taxon>
        <taxon>Streptophyta</taxon>
        <taxon>Embryophyta</taxon>
        <taxon>Tracheophyta</taxon>
        <taxon>Spermatophyta</taxon>
        <taxon>Magnoliopsida</taxon>
        <taxon>eudicotyledons</taxon>
        <taxon>Gunneridae</taxon>
        <taxon>Pentapetalae</taxon>
        <taxon>rosids</taxon>
        <taxon>fabids</taxon>
        <taxon>Fabales</taxon>
        <taxon>Fabaceae</taxon>
        <taxon>Papilionoideae</taxon>
        <taxon>50 kb inversion clade</taxon>
        <taxon>NPAAA clade</taxon>
        <taxon>indigoferoid/millettioid clade</taxon>
        <taxon>Phaseoleae</taxon>
        <taxon>Glycine</taxon>
        <taxon>Glycine subgen. Soja</taxon>
    </lineage>
</organism>
<protein>
    <submittedName>
        <fullName evidence="2 3">Uncharacterized protein</fullName>
    </submittedName>
</protein>
<evidence type="ECO:0000313" key="4">
    <source>
        <dbReference type="Proteomes" id="UP000008827"/>
    </source>
</evidence>
<dbReference type="AlphaFoldDB" id="A0A0R0EAK0"/>
<feature type="transmembrane region" description="Helical" evidence="1">
    <location>
        <begin position="12"/>
        <end position="31"/>
    </location>
</feature>
<proteinExistence type="predicted"/>
<feature type="transmembrane region" description="Helical" evidence="1">
    <location>
        <begin position="51"/>
        <end position="74"/>
    </location>
</feature>